<gene>
    <name evidence="1" type="ORF">BRAA01T03597Z</name>
</gene>
<evidence type="ECO:0000313" key="1">
    <source>
        <dbReference type="EMBL" id="VDC77095.1"/>
    </source>
</evidence>
<organism evidence="1">
    <name type="scientific">Brassica campestris</name>
    <name type="common">Field mustard</name>
    <dbReference type="NCBI Taxonomy" id="3711"/>
    <lineage>
        <taxon>Eukaryota</taxon>
        <taxon>Viridiplantae</taxon>
        <taxon>Streptophyta</taxon>
        <taxon>Embryophyta</taxon>
        <taxon>Tracheophyta</taxon>
        <taxon>Spermatophyta</taxon>
        <taxon>Magnoliopsida</taxon>
        <taxon>eudicotyledons</taxon>
        <taxon>Gunneridae</taxon>
        <taxon>Pentapetalae</taxon>
        <taxon>rosids</taxon>
        <taxon>malvids</taxon>
        <taxon>Brassicales</taxon>
        <taxon>Brassicaceae</taxon>
        <taxon>Brassiceae</taxon>
        <taxon>Brassica</taxon>
    </lineage>
</organism>
<protein>
    <submittedName>
        <fullName evidence="1">Uncharacterized protein</fullName>
    </submittedName>
</protein>
<reference evidence="1" key="1">
    <citation type="submission" date="2018-11" db="EMBL/GenBank/DDBJ databases">
        <authorList>
            <consortium name="Genoscope - CEA"/>
            <person name="William W."/>
        </authorList>
    </citation>
    <scope>NUCLEOTIDE SEQUENCE</scope>
</reference>
<proteinExistence type="predicted"/>
<name>A0A3P5ZL75_BRACM</name>
<dbReference type="AlphaFoldDB" id="A0A3P5ZL75"/>
<sequence length="178" mass="20160">MTPLSSLLMRKQHMGLHLDKLLSDQAVHLVEGLELDKLNEKFLPIKDTHQVGYVQGATHNVFFFVLCVLTLEYLNAMLNHCFVYSSNPVIPPSGVRNRNITEEHTPFKSTSSTCDGSMNRDYTVLFPLVSQGVLVSSLRVQNYVLISSLRNRKVLICHSVLIRLIIWSSFGNFKKGQI</sequence>
<dbReference type="EMBL" id="LR031571">
    <property type="protein sequence ID" value="VDC77095.1"/>
    <property type="molecule type" value="Genomic_DNA"/>
</dbReference>
<accession>A0A3P5ZL75</accession>